<evidence type="ECO:0000256" key="1">
    <source>
        <dbReference type="ARBA" id="ARBA00004613"/>
    </source>
</evidence>
<evidence type="ECO:0008006" key="9">
    <source>
        <dbReference type="Google" id="ProtNLM"/>
    </source>
</evidence>
<accession>G8JKD2</accession>
<proteinExistence type="evidence at transcript level"/>
<dbReference type="InterPro" id="IPR005657">
    <property type="entry name" value="Triabi/Procalin"/>
</dbReference>
<protein>
    <recommendedName>
        <fullName evidence="9">Lipocalin/cytosolic fatty-acid binding domain-containing protein</fullName>
    </recommendedName>
</protein>
<keyword evidence="3" id="KW-0800">Toxin</keyword>
<evidence type="ECO:0000313" key="8">
    <source>
        <dbReference type="EMBL" id="AER92446.1"/>
    </source>
</evidence>
<dbReference type="GO" id="GO:0090729">
    <property type="term" value="F:toxin activity"/>
    <property type="evidence" value="ECO:0007669"/>
    <property type="project" value="UniProtKB-KW"/>
</dbReference>
<organism evidence="8">
    <name type="scientific">Triatoma rubida</name>
    <dbReference type="NCBI Taxonomy" id="162364"/>
    <lineage>
        <taxon>Eukaryota</taxon>
        <taxon>Metazoa</taxon>
        <taxon>Ecdysozoa</taxon>
        <taxon>Arthropoda</taxon>
        <taxon>Hexapoda</taxon>
        <taxon>Insecta</taxon>
        <taxon>Pterygota</taxon>
        <taxon>Neoptera</taxon>
        <taxon>Paraneoptera</taxon>
        <taxon>Hemiptera</taxon>
        <taxon>Heteroptera</taxon>
        <taxon>Panheteroptera</taxon>
        <taxon>Cimicomorpha</taxon>
        <taxon>Reduviidae</taxon>
        <taxon>Triatominae</taxon>
        <taxon>Triatoma</taxon>
    </lineage>
</organism>
<sequence>MKSFIALTFIGILTYAYAEMVTVAECGGAQVNAMDNYRAPDYHKEKWYVTHVTKVTEPTECRTLTATTKSDGKTFTVEHPFGDGGSQTLHCEAQAEAAKRLTFTCKVGDQVVDKTIFITVDTDYNDYSLYYLCIAPTGGTPHDTYLIARRKAGDNIPPQLESFTQGMDFKKMLVILQNECPKTFVV</sequence>
<dbReference type="SUPFAM" id="SSF50814">
    <property type="entry name" value="Lipocalins"/>
    <property type="match status" value="1"/>
</dbReference>
<dbReference type="Gene3D" id="2.40.128.20">
    <property type="match status" value="1"/>
</dbReference>
<reference evidence="8" key="1">
    <citation type="journal article" date="2012" name="J. Med. Entomol.">
        <title>An insight into the sialotranscriptome of Triatoma rubida (Hemiptera: Heteroptera).</title>
        <authorList>
            <person name="Ribeiro J.M.C."/>
            <person name="Assumpcao T.C.F."/>
            <person name="Pham V.M."/>
            <person name="Francischetti I.M.B."/>
            <person name="Reisenman C.E."/>
        </authorList>
    </citation>
    <scope>NUCLEOTIDE SEQUENCE</scope>
    <source>
        <tissue evidence="8">Salivary gland</tissue>
    </source>
</reference>
<dbReference type="EMBL" id="JP593061">
    <property type="protein sequence ID" value="AER92446.1"/>
    <property type="molecule type" value="mRNA"/>
</dbReference>
<dbReference type="InterPro" id="IPR012674">
    <property type="entry name" value="Calycin"/>
</dbReference>
<keyword evidence="4 7" id="KW-0732">Signal</keyword>
<dbReference type="Pfam" id="PF03973">
    <property type="entry name" value="Triabin"/>
    <property type="match status" value="1"/>
</dbReference>
<feature type="signal peptide" evidence="7">
    <location>
        <begin position="1"/>
        <end position="18"/>
    </location>
</feature>
<dbReference type="GO" id="GO:0005576">
    <property type="term" value="C:extracellular region"/>
    <property type="evidence" value="ECO:0007669"/>
    <property type="project" value="UniProtKB-SubCell"/>
</dbReference>
<name>G8JKD2_9HEMI</name>
<feature type="chain" id="PRO_5003510784" description="Lipocalin/cytosolic fatty-acid binding domain-containing protein" evidence="7">
    <location>
        <begin position="19"/>
        <end position="186"/>
    </location>
</feature>
<keyword evidence="5" id="KW-1199">Hemostasis impairing toxin</keyword>
<evidence type="ECO:0000256" key="6">
    <source>
        <dbReference type="ARBA" id="ARBA00034121"/>
    </source>
</evidence>
<dbReference type="AlphaFoldDB" id="G8JKD2"/>
<evidence type="ECO:0000256" key="5">
    <source>
        <dbReference type="ARBA" id="ARBA00023240"/>
    </source>
</evidence>
<evidence type="ECO:0000256" key="4">
    <source>
        <dbReference type="ARBA" id="ARBA00022729"/>
    </source>
</evidence>
<evidence type="ECO:0000256" key="2">
    <source>
        <dbReference type="ARBA" id="ARBA00022525"/>
    </source>
</evidence>
<evidence type="ECO:0000256" key="7">
    <source>
        <dbReference type="SAM" id="SignalP"/>
    </source>
</evidence>
<comment type="similarity">
    <text evidence="6">Belongs to the calycin superfamily. Triabin family.</text>
</comment>
<evidence type="ECO:0000256" key="3">
    <source>
        <dbReference type="ARBA" id="ARBA00022656"/>
    </source>
</evidence>
<comment type="subcellular location">
    <subcellularLocation>
        <location evidence="1">Secreted</location>
    </subcellularLocation>
</comment>
<dbReference type="GO" id="GO:0030682">
    <property type="term" value="P:symbiont-mediated perturbation of host defenses"/>
    <property type="evidence" value="ECO:0007669"/>
    <property type="project" value="InterPro"/>
</dbReference>
<keyword evidence="2" id="KW-0964">Secreted</keyword>